<dbReference type="Proteomes" id="UP001596152">
    <property type="component" value="Unassembled WGS sequence"/>
</dbReference>
<dbReference type="RefSeq" id="WP_374039039.1">
    <property type="nucleotide sequence ID" value="NZ_CP169082.1"/>
</dbReference>
<dbReference type="SUPFAM" id="SSF54427">
    <property type="entry name" value="NTF2-like"/>
    <property type="match status" value="1"/>
</dbReference>
<feature type="domain" description="DUF4440" evidence="1">
    <location>
        <begin position="8"/>
        <end position="116"/>
    </location>
</feature>
<sequence>MPALDIAIRAKRKLTNRLIAAHDAARLRPHLTEDVVVIVGDGGVIQGADAVVGAFAAQFGDPAFIAYVRTTDLVEMAANHERAAETGRWVGTWKGGVEMSGSYMAAWRADKGQWLLERELYVTLSE</sequence>
<organism evidence="2 3">
    <name type="scientific">Brevundimonas staleyi</name>
    <dbReference type="NCBI Taxonomy" id="74326"/>
    <lineage>
        <taxon>Bacteria</taxon>
        <taxon>Pseudomonadati</taxon>
        <taxon>Pseudomonadota</taxon>
        <taxon>Alphaproteobacteria</taxon>
        <taxon>Caulobacterales</taxon>
        <taxon>Caulobacteraceae</taxon>
        <taxon>Brevundimonas</taxon>
    </lineage>
</organism>
<evidence type="ECO:0000259" key="1">
    <source>
        <dbReference type="Pfam" id="PF14534"/>
    </source>
</evidence>
<proteinExistence type="predicted"/>
<evidence type="ECO:0000313" key="3">
    <source>
        <dbReference type="Proteomes" id="UP001596152"/>
    </source>
</evidence>
<reference evidence="3" key="1">
    <citation type="journal article" date="2019" name="Int. J. Syst. Evol. Microbiol.">
        <title>The Global Catalogue of Microorganisms (GCM) 10K type strain sequencing project: providing services to taxonomists for standard genome sequencing and annotation.</title>
        <authorList>
            <consortium name="The Broad Institute Genomics Platform"/>
            <consortium name="The Broad Institute Genome Sequencing Center for Infectious Disease"/>
            <person name="Wu L."/>
            <person name="Ma J."/>
        </authorList>
    </citation>
    <scope>NUCLEOTIDE SEQUENCE [LARGE SCALE GENOMIC DNA]</scope>
    <source>
        <strain evidence="3">JCM 12125</strain>
    </source>
</reference>
<accession>A0ABW0FT80</accession>
<dbReference type="InterPro" id="IPR027843">
    <property type="entry name" value="DUF4440"/>
</dbReference>
<keyword evidence="3" id="KW-1185">Reference proteome</keyword>
<protein>
    <submittedName>
        <fullName evidence="2">DUF4440 domain-containing protein</fullName>
    </submittedName>
</protein>
<name>A0ABW0FT80_9CAUL</name>
<dbReference type="InterPro" id="IPR032710">
    <property type="entry name" value="NTF2-like_dom_sf"/>
</dbReference>
<evidence type="ECO:0000313" key="2">
    <source>
        <dbReference type="EMBL" id="MFC5344659.1"/>
    </source>
</evidence>
<dbReference type="EMBL" id="JBHSLF010000023">
    <property type="protein sequence ID" value="MFC5344659.1"/>
    <property type="molecule type" value="Genomic_DNA"/>
</dbReference>
<dbReference type="Pfam" id="PF14534">
    <property type="entry name" value="DUF4440"/>
    <property type="match status" value="1"/>
</dbReference>
<comment type="caution">
    <text evidence="2">The sequence shown here is derived from an EMBL/GenBank/DDBJ whole genome shotgun (WGS) entry which is preliminary data.</text>
</comment>
<gene>
    <name evidence="2" type="ORF">ACFPIE_12105</name>
</gene>
<dbReference type="Gene3D" id="3.10.450.50">
    <property type="match status" value="1"/>
</dbReference>